<organism evidence="3 4">
    <name type="scientific">Candidatus Propionivibrio dominans</name>
    <dbReference type="NCBI Taxonomy" id="2954373"/>
    <lineage>
        <taxon>Bacteria</taxon>
        <taxon>Pseudomonadati</taxon>
        <taxon>Pseudomonadota</taxon>
        <taxon>Betaproteobacteria</taxon>
        <taxon>Rhodocyclales</taxon>
        <taxon>Rhodocyclaceae</taxon>
        <taxon>Propionivibrio</taxon>
    </lineage>
</organism>
<accession>A0A9D7FCC8</accession>
<proteinExistence type="inferred from homology"/>
<evidence type="ECO:0000313" key="3">
    <source>
        <dbReference type="EMBL" id="MBK7423758.1"/>
    </source>
</evidence>
<dbReference type="GO" id="GO:0009399">
    <property type="term" value="P:nitrogen fixation"/>
    <property type="evidence" value="ECO:0007669"/>
    <property type="project" value="InterPro"/>
</dbReference>
<dbReference type="Proteomes" id="UP000886602">
    <property type="component" value="Unassembled WGS sequence"/>
</dbReference>
<dbReference type="Pfam" id="PF04319">
    <property type="entry name" value="NifZ"/>
    <property type="match status" value="1"/>
</dbReference>
<dbReference type="InterPro" id="IPR007415">
    <property type="entry name" value="Nitrogenase_MoFe_mat_NifZ"/>
</dbReference>
<comment type="caution">
    <text evidence="3">The sequence shown here is derived from an EMBL/GenBank/DDBJ whole genome shotgun (WGS) entry which is preliminary data.</text>
</comment>
<gene>
    <name evidence="3" type="ORF">IPJ48_12005</name>
</gene>
<comment type="similarity">
    <text evidence="1">Belongs to the NifZ family.</text>
</comment>
<evidence type="ECO:0000256" key="1">
    <source>
        <dbReference type="ARBA" id="ARBA00008027"/>
    </source>
</evidence>
<reference evidence="3" key="1">
    <citation type="submission" date="2020-10" db="EMBL/GenBank/DDBJ databases">
        <title>Connecting structure to function with the recovery of over 1000 high-quality activated sludge metagenome-assembled genomes encoding full-length rRNA genes using long-read sequencing.</title>
        <authorList>
            <person name="Singleton C.M."/>
            <person name="Petriglieri F."/>
            <person name="Kristensen J.M."/>
            <person name="Kirkegaard R.H."/>
            <person name="Michaelsen T.Y."/>
            <person name="Andersen M.H."/>
            <person name="Karst S.M."/>
            <person name="Dueholm M.S."/>
            <person name="Nielsen P.H."/>
            <person name="Albertsen M."/>
        </authorList>
    </citation>
    <scope>NUCLEOTIDE SEQUENCE</scope>
    <source>
        <strain evidence="3">EsbW_18-Q3-R4-48_MAXAC.044</strain>
    </source>
</reference>
<evidence type="ECO:0000256" key="2">
    <source>
        <dbReference type="ARBA" id="ARBA00023231"/>
    </source>
</evidence>
<keyword evidence="2" id="KW-0535">Nitrogen fixation</keyword>
<dbReference type="AlphaFoldDB" id="A0A9D7FCC8"/>
<evidence type="ECO:0000313" key="4">
    <source>
        <dbReference type="Proteomes" id="UP000886602"/>
    </source>
</evidence>
<name>A0A9D7FCC8_9RHOO</name>
<protein>
    <submittedName>
        <fullName evidence="3">Nitrogen fixation protein NifZ</fullName>
    </submittedName>
</protein>
<dbReference type="EMBL" id="JADJNC010000018">
    <property type="protein sequence ID" value="MBK7423758.1"/>
    <property type="molecule type" value="Genomic_DNA"/>
</dbReference>
<sequence>MDARWDFGEPVRLTRNVRNDGTYPGLDTGAPLVRRGSIGYVVDVGTFLQDQIIYSINFLDEGRIVGCREEELIDADEPWTPSRFEFREKVQSAKGLSVGGEVLVRRGAIGEVIKVIRDAPGGVAYHIHFESLLGRLLQIPEDALEPLLAEEHDDAIRLP</sequence>